<dbReference type="FunFam" id="3.30.565.10:FF:000016">
    <property type="entry name" value="Chemotaxis protein CheA, putative"/>
    <property type="match status" value="1"/>
</dbReference>
<evidence type="ECO:0000259" key="13">
    <source>
        <dbReference type="PROSITE" id="PS50110"/>
    </source>
</evidence>
<evidence type="ECO:0000259" key="15">
    <source>
        <dbReference type="PROSITE" id="PS50894"/>
    </source>
</evidence>
<evidence type="ECO:0000256" key="9">
    <source>
        <dbReference type="PROSITE-ProRule" id="PRU00110"/>
    </source>
</evidence>
<feature type="compositionally biased region" description="Acidic residues" evidence="11">
    <location>
        <begin position="939"/>
        <end position="950"/>
    </location>
</feature>
<feature type="compositionally biased region" description="Basic and acidic residues" evidence="11">
    <location>
        <begin position="587"/>
        <end position="597"/>
    </location>
</feature>
<dbReference type="SUPFAM" id="SSF50341">
    <property type="entry name" value="CheW-like"/>
    <property type="match status" value="1"/>
</dbReference>
<dbReference type="CDD" id="cd17546">
    <property type="entry name" value="REC_hyHK_CKI1_RcsC-like"/>
    <property type="match status" value="1"/>
</dbReference>
<evidence type="ECO:0000259" key="12">
    <source>
        <dbReference type="PROSITE" id="PS50109"/>
    </source>
</evidence>
<dbReference type="PROSITE" id="PS50110">
    <property type="entry name" value="RESPONSE_REGULATORY"/>
    <property type="match status" value="1"/>
</dbReference>
<dbReference type="RefSeq" id="WP_253478105.1">
    <property type="nucleotide sequence ID" value="NZ_JALJXV010000005.1"/>
</dbReference>
<dbReference type="SMART" id="SM00387">
    <property type="entry name" value="HATPase_c"/>
    <property type="match status" value="1"/>
</dbReference>
<feature type="domain" description="Response regulatory" evidence="13">
    <location>
        <begin position="1920"/>
        <end position="2036"/>
    </location>
</feature>
<keyword evidence="4 10" id="KW-0597">Phosphoprotein</keyword>
<feature type="region of interest" description="Disordered" evidence="11">
    <location>
        <begin position="814"/>
        <end position="844"/>
    </location>
</feature>
<dbReference type="InterPro" id="IPR005467">
    <property type="entry name" value="His_kinase_dom"/>
</dbReference>
<dbReference type="CDD" id="cd00088">
    <property type="entry name" value="HPT"/>
    <property type="match status" value="3"/>
</dbReference>
<dbReference type="InterPro" id="IPR011006">
    <property type="entry name" value="CheY-like_superfamily"/>
</dbReference>
<dbReference type="SUPFAM" id="SSF55874">
    <property type="entry name" value="ATPase domain of HSP90 chaperone/DNA topoisomerase II/histidine kinase"/>
    <property type="match status" value="1"/>
</dbReference>
<dbReference type="PROSITE" id="PS50851">
    <property type="entry name" value="CHEW"/>
    <property type="match status" value="1"/>
</dbReference>
<evidence type="ECO:0000256" key="7">
    <source>
        <dbReference type="ARBA" id="ARBA00023012"/>
    </source>
</evidence>
<dbReference type="SUPFAM" id="SSF47226">
    <property type="entry name" value="Histidine-containing phosphotransfer domain, HPT domain"/>
    <property type="match status" value="6"/>
</dbReference>
<feature type="modified residue" description="4-aspartylphosphate" evidence="10">
    <location>
        <position position="1969"/>
    </location>
</feature>
<evidence type="ECO:0000313" key="16">
    <source>
        <dbReference type="EMBL" id="MCP1675127.1"/>
    </source>
</evidence>
<dbReference type="InterPro" id="IPR002545">
    <property type="entry name" value="CheW-lke_dom"/>
</dbReference>
<dbReference type="SMART" id="SM00260">
    <property type="entry name" value="CheW"/>
    <property type="match status" value="1"/>
</dbReference>
<dbReference type="InterPro" id="IPR058661">
    <property type="entry name" value="FimL_2nd"/>
</dbReference>
<dbReference type="Gene3D" id="3.40.50.2300">
    <property type="match status" value="1"/>
</dbReference>
<evidence type="ECO:0000256" key="8">
    <source>
        <dbReference type="ARBA" id="ARBA00035100"/>
    </source>
</evidence>
<dbReference type="PROSITE" id="PS50894">
    <property type="entry name" value="HPT"/>
    <property type="match status" value="4"/>
</dbReference>
<feature type="domain" description="Histidine kinase" evidence="12">
    <location>
        <begin position="1506"/>
        <end position="1758"/>
    </location>
</feature>
<dbReference type="GO" id="GO:0006935">
    <property type="term" value="P:chemotaxis"/>
    <property type="evidence" value="ECO:0007669"/>
    <property type="project" value="InterPro"/>
</dbReference>
<dbReference type="SMART" id="SM00073">
    <property type="entry name" value="HPT"/>
    <property type="match status" value="4"/>
</dbReference>
<dbReference type="InterPro" id="IPR036641">
    <property type="entry name" value="HPT_dom_sf"/>
</dbReference>
<dbReference type="Proteomes" id="UP001205843">
    <property type="component" value="Unassembled WGS sequence"/>
</dbReference>
<dbReference type="PROSITE" id="PS50109">
    <property type="entry name" value="HIS_KIN"/>
    <property type="match status" value="1"/>
</dbReference>
<dbReference type="InterPro" id="IPR001789">
    <property type="entry name" value="Sig_transdc_resp-reg_receiver"/>
</dbReference>
<comment type="caution">
    <text evidence="16">The sequence shown here is derived from an EMBL/GenBank/DDBJ whole genome shotgun (WGS) entry which is preliminary data.</text>
</comment>
<dbReference type="EMBL" id="JALJXV010000005">
    <property type="protein sequence ID" value="MCP1675127.1"/>
    <property type="molecule type" value="Genomic_DNA"/>
</dbReference>
<organism evidence="16 17">
    <name type="scientific">Natronocella acetinitrilica</name>
    <dbReference type="NCBI Taxonomy" id="414046"/>
    <lineage>
        <taxon>Bacteria</taxon>
        <taxon>Pseudomonadati</taxon>
        <taxon>Pseudomonadota</taxon>
        <taxon>Gammaproteobacteria</taxon>
        <taxon>Chromatiales</taxon>
        <taxon>Ectothiorhodospiraceae</taxon>
        <taxon>Natronocella</taxon>
    </lineage>
</organism>
<evidence type="ECO:0000256" key="5">
    <source>
        <dbReference type="ARBA" id="ARBA00022679"/>
    </source>
</evidence>
<feature type="modified residue" description="Phosphohistidine" evidence="9">
    <location>
        <position position="1020"/>
    </location>
</feature>
<dbReference type="Pfam" id="PF00072">
    <property type="entry name" value="Response_reg"/>
    <property type="match status" value="1"/>
</dbReference>
<evidence type="ECO:0000259" key="14">
    <source>
        <dbReference type="PROSITE" id="PS50851"/>
    </source>
</evidence>
<feature type="modified residue" description="Phosphohistidine" evidence="9">
    <location>
        <position position="1171"/>
    </location>
</feature>
<dbReference type="InterPro" id="IPR008207">
    <property type="entry name" value="Sig_transdc_His_kin_Hpt_dom"/>
</dbReference>
<dbReference type="SUPFAM" id="SSF52172">
    <property type="entry name" value="CheY-like"/>
    <property type="match status" value="1"/>
</dbReference>
<dbReference type="Pfam" id="PF01584">
    <property type="entry name" value="CheW"/>
    <property type="match status" value="1"/>
</dbReference>
<dbReference type="PANTHER" id="PTHR43395:SF8">
    <property type="entry name" value="HISTIDINE KINASE"/>
    <property type="match status" value="1"/>
</dbReference>
<dbReference type="GO" id="GO:0005737">
    <property type="term" value="C:cytoplasm"/>
    <property type="evidence" value="ECO:0007669"/>
    <property type="project" value="InterPro"/>
</dbReference>
<evidence type="ECO:0000256" key="3">
    <source>
        <dbReference type="ARBA" id="ARBA00021495"/>
    </source>
</evidence>
<dbReference type="InterPro" id="IPR003594">
    <property type="entry name" value="HATPase_dom"/>
</dbReference>
<dbReference type="Pfam" id="PF02518">
    <property type="entry name" value="HATPase_c"/>
    <property type="match status" value="1"/>
</dbReference>
<dbReference type="InterPro" id="IPR037006">
    <property type="entry name" value="CheA-like_homodim_sf"/>
</dbReference>
<dbReference type="PANTHER" id="PTHR43395">
    <property type="entry name" value="SENSOR HISTIDINE KINASE CHEA"/>
    <property type="match status" value="1"/>
</dbReference>
<feature type="domain" description="HPt" evidence="15">
    <location>
        <begin position="655"/>
        <end position="762"/>
    </location>
</feature>
<feature type="domain" description="HPt" evidence="15">
    <location>
        <begin position="973"/>
        <end position="1077"/>
    </location>
</feature>
<evidence type="ECO:0000256" key="1">
    <source>
        <dbReference type="ARBA" id="ARBA00000085"/>
    </source>
</evidence>
<feature type="region of interest" description="Disordered" evidence="11">
    <location>
        <begin position="581"/>
        <end position="643"/>
    </location>
</feature>
<dbReference type="PRINTS" id="PR00344">
    <property type="entry name" value="BCTRLSENSOR"/>
</dbReference>
<dbReference type="Gene3D" id="3.30.565.10">
    <property type="entry name" value="Histidine kinase-like ATPase, C-terminal domain"/>
    <property type="match status" value="1"/>
</dbReference>
<feature type="domain" description="HPt" evidence="15">
    <location>
        <begin position="1124"/>
        <end position="1228"/>
    </location>
</feature>
<protein>
    <recommendedName>
        <fullName evidence="3">Chemotaxis protein CheA</fullName>
        <ecNumber evidence="2">2.7.13.3</ecNumber>
    </recommendedName>
</protein>
<keyword evidence="5" id="KW-0808">Transferase</keyword>
<feature type="region of interest" description="Disordered" evidence="11">
    <location>
        <begin position="552"/>
        <end position="571"/>
    </location>
</feature>
<dbReference type="SMART" id="SM00448">
    <property type="entry name" value="REC"/>
    <property type="match status" value="1"/>
</dbReference>
<proteinExistence type="predicted"/>
<keyword evidence="17" id="KW-1185">Reference proteome</keyword>
<dbReference type="InterPro" id="IPR004105">
    <property type="entry name" value="CheA-like_dim"/>
</dbReference>
<dbReference type="Gene3D" id="1.10.287.560">
    <property type="entry name" value="Histidine kinase CheA-like, homodimeric domain"/>
    <property type="match status" value="1"/>
</dbReference>
<sequence length="2043" mass="222389">MTTSDFDRSTLSWVRRELENTLKEAAQALEAYSEDRSDETQLRFCGTYLHQVYGTLQMLELYGVSMLAEELERSIEALLAGDVGQPEDAEETIMTGILRCARLLEEIEQGQQDSPLVVLGLINDLRSSRAAETLDESLFFSPDLAAVQDAEARLREAGEPIVALARRYRGVYQRALLMYFKRQQEDRSLEKIAEVLDNLDAASPDDGAAGLWWIAAGVVDGLRHGGLESTRSVKTLLGQVDRQLKRVIDEGETALVEDVPEELLKSLLYHVAMAPEPTERLLAIRRQFGLDEPADPDRPAAGPGADILESVAGALREDVTGVKDALDLHVRGGQADPERLRLAAESLGRVADTLGMLGMGEARTVVRDQLPGFQRLAAGEDVGDQSLMELARTLLYVESSLDNVLEDGFVRPEGADAAVGIDDGRLFDLEYRTVYQTAIREAIADIGAIKEAIVQFIERDNQQPLDSLEAVMRRLQGALEMIDLERAACLISVMNDYLRQEVLDSRAVPGSEALDALADTITSLEYYLEAVLERRSGREAILDVAQGSLDLLGYRPSTGATPERVGTELPPTVALEPEALDTDEPDADHSGEDHGDQEQPEAQVVESEPELVDSASDAPMEEPMEAPESPSVADVPPIRRPGHASAVNLDVPVRGEELDDEILEIFLEEVDEVLETIGENMPAWLADPEQKEPVTTLRRMWHTLKGSGRLAGALLLGELAWSVERLLNRVIEGNVLPTREVTGLVEKATNRIPSLAAELRGEDIDLDSLDIRGLMAQLQGAADGEPVVTAPAVPATSDEVQEAPAESAVDEVFADAEDSGEESDATSEADHDHDDATLASSDPFAEDPFSEVEFLVPDAEPVGEDSSADQEPGHDQALDSPEEQAPLVSDQELADLESMDGVEDFAAADDDADVDTPDPEVFEELEGALPANESSEQPELPDDFGFPDDDVAEPAAEAVEPVHVAAPVASGPTPLIDPALYEIFRAETLDHLTAVAGFIEGCRAQSATCQVTESLTRALHTLAGSARMANVVPVATLARSLEQFAGLRQDQGRRLDQADNELLEAGAQRIRELLDALGDSSLDMPGIDDVLSWIDERRQVEPPQTTEPAAPSAVSAPAFVDEPVDAVDEDLVALFLEEAEDILQFLEGTIARWEHDADPSAALAELHRSLHTLKGGARLAGFNGFATLCHGLESLVVDVELARIPADDACFDLLTECLDGLNRMVLAARTGKMTESPVALLERMEQVRREAAGESADSLSDWPQADEAGGDVELVEVFLEESAEVLQVIEGALQQWADDPDDENLLRDIQRALHTLKGGARMAGFSPMADLAHAVETLLNGVRDGEVGADRPLFDLLEQCHDHLYAMRENAAQGAVLQAPAALLQTIEARRGDATDADVEAPVEVPPPPAVAPPPQAPAQDAGAERTAAADMVRVRADLLDNLVNNAGEVSIYRARLDQQVGGFRFNLAELDQTVSRLREQLRTLEIETEAQILYRFDRQPESTQDADDDSFDPLELDRFSRMQELSRALVESVNDLSSIEGMLDNLAREAETLLLQQSRVNTELQDGLMRTRMVPFANLAPRLRRIVRQTAQELGRDVQLRVQGGQGEMDRNVLERVTAPLEHMLRNAVAHGIETPDARQAAGKPGSGQITVALDREGSDVVLRVSDDGSGMNLEAIRRKAISRGLMREDAELTDREIVQFVLEQGFSTAETVTQISGRGVGMDVVNAEIKQLGGNLEIDSRPGLGTTFIVRLPFTLAMNQALLCMAAEQAYAIPLTAIDGVVRLTRDQLETYFRRGDQARYHYAGQDYQVRSLAELLGTGEAGVSGTDRRTPVVLVQTGDHRLAIQVDALIGAREIVVKSVGPQISGVPGIFGATILADGRVVFILDVGAFVRLGSAAVADGVQVTSEPAPLLDEMATVMVVDDSITMRKVATRLLERNGMQVVTAKDGVDAVALLQDYVPHAMLLDIEMPRMDGYELATHMRNDERLREVPIIMITSRTGDKHRQRALDIGVDRYLGKPYQESELMDNLRELLQDRHGIR</sequence>
<dbReference type="InterPro" id="IPR036061">
    <property type="entry name" value="CheW-like_dom_sf"/>
</dbReference>
<reference evidence="16" key="1">
    <citation type="submission" date="2022-03" db="EMBL/GenBank/DDBJ databases">
        <title>Genomic Encyclopedia of Type Strains, Phase III (KMG-III): the genomes of soil and plant-associated and newly described type strains.</title>
        <authorList>
            <person name="Whitman W."/>
        </authorList>
    </citation>
    <scope>NUCLEOTIDE SEQUENCE</scope>
    <source>
        <strain evidence="16">ANL 6-2</strain>
    </source>
</reference>
<dbReference type="EC" id="2.7.13.3" evidence="2"/>
<evidence type="ECO:0000256" key="11">
    <source>
        <dbReference type="SAM" id="MobiDB-lite"/>
    </source>
</evidence>
<feature type="modified residue" description="Phosphohistidine" evidence="9">
    <location>
        <position position="1314"/>
    </location>
</feature>
<feature type="region of interest" description="Disordered" evidence="11">
    <location>
        <begin position="929"/>
        <end position="950"/>
    </location>
</feature>
<accession>A0AAE3KGD3</accession>
<dbReference type="InterPro" id="IPR004358">
    <property type="entry name" value="Sig_transdc_His_kin-like_C"/>
</dbReference>
<evidence type="ECO:0000313" key="17">
    <source>
        <dbReference type="Proteomes" id="UP001205843"/>
    </source>
</evidence>
<gene>
    <name evidence="16" type="ORF">J2T57_002275</name>
</gene>
<feature type="modified residue" description="Phosphohistidine" evidence="9">
    <location>
        <position position="702"/>
    </location>
</feature>
<evidence type="ECO:0000256" key="6">
    <source>
        <dbReference type="ARBA" id="ARBA00022777"/>
    </source>
</evidence>
<comment type="catalytic activity">
    <reaction evidence="1">
        <text>ATP + protein L-histidine = ADP + protein N-phospho-L-histidine.</text>
        <dbReference type="EC" id="2.7.13.3"/>
    </reaction>
</comment>
<comment type="function">
    <text evidence="8">Involved in the transmission of sensory signals from the chemoreceptors to the flagellar motors. CheA is autophosphorylated; it can transfer its phosphate group to either CheB or CheY.</text>
</comment>
<dbReference type="GO" id="GO:0000155">
    <property type="term" value="F:phosphorelay sensor kinase activity"/>
    <property type="evidence" value="ECO:0007669"/>
    <property type="project" value="InterPro"/>
</dbReference>
<feature type="domain" description="CheW-like" evidence="14">
    <location>
        <begin position="1760"/>
        <end position="1899"/>
    </location>
</feature>
<dbReference type="Gene3D" id="1.20.120.160">
    <property type="entry name" value="HPT domain"/>
    <property type="match status" value="5"/>
</dbReference>
<dbReference type="Pfam" id="PF01627">
    <property type="entry name" value="Hpt"/>
    <property type="match status" value="4"/>
</dbReference>
<evidence type="ECO:0000256" key="4">
    <source>
        <dbReference type="ARBA" id="ARBA00022553"/>
    </source>
</evidence>
<dbReference type="Gene3D" id="2.30.30.40">
    <property type="entry name" value="SH3 Domains"/>
    <property type="match status" value="1"/>
</dbReference>
<dbReference type="SMART" id="SM01231">
    <property type="entry name" value="H-kinase_dim"/>
    <property type="match status" value="1"/>
</dbReference>
<evidence type="ECO:0000256" key="10">
    <source>
        <dbReference type="PROSITE-ProRule" id="PRU00169"/>
    </source>
</evidence>
<keyword evidence="7" id="KW-0902">Two-component regulatory system</keyword>
<keyword evidence="6 16" id="KW-0418">Kinase</keyword>
<evidence type="ECO:0000256" key="2">
    <source>
        <dbReference type="ARBA" id="ARBA00012438"/>
    </source>
</evidence>
<dbReference type="InterPro" id="IPR036890">
    <property type="entry name" value="HATPase_C_sf"/>
</dbReference>
<feature type="domain" description="HPt" evidence="15">
    <location>
        <begin position="1267"/>
        <end position="1371"/>
    </location>
</feature>
<feature type="region of interest" description="Disordered" evidence="11">
    <location>
        <begin position="861"/>
        <end position="884"/>
    </location>
</feature>
<dbReference type="InterPro" id="IPR051315">
    <property type="entry name" value="Bact_Chemotaxis_CheA"/>
</dbReference>
<feature type="compositionally biased region" description="Acidic residues" evidence="11">
    <location>
        <begin position="814"/>
        <end position="827"/>
    </location>
</feature>
<name>A0AAE3KGD3_9GAMM</name>
<dbReference type="Pfam" id="PF26379">
    <property type="entry name" value="FimL_2nd"/>
    <property type="match status" value="1"/>
</dbReference>